<dbReference type="InterPro" id="IPR001128">
    <property type="entry name" value="Cyt_P450"/>
</dbReference>
<dbReference type="InterPro" id="IPR050479">
    <property type="entry name" value="CYP11_CYP27_families"/>
</dbReference>
<dbReference type="GO" id="GO:0020037">
    <property type="term" value="F:heme binding"/>
    <property type="evidence" value="ECO:0007669"/>
    <property type="project" value="InterPro"/>
</dbReference>
<dbReference type="GO" id="GO:0016705">
    <property type="term" value="F:oxidoreductase activity, acting on paired donors, with incorporation or reduction of molecular oxygen"/>
    <property type="evidence" value="ECO:0007669"/>
    <property type="project" value="InterPro"/>
</dbReference>
<keyword evidence="3 8" id="KW-0349">Heme</keyword>
<organism evidence="10 11">
    <name type="scientific">Callosobruchus maculatus</name>
    <name type="common">Southern cowpea weevil</name>
    <name type="synonym">Pulse bruchid</name>
    <dbReference type="NCBI Taxonomy" id="64391"/>
    <lineage>
        <taxon>Eukaryota</taxon>
        <taxon>Metazoa</taxon>
        <taxon>Ecdysozoa</taxon>
        <taxon>Arthropoda</taxon>
        <taxon>Hexapoda</taxon>
        <taxon>Insecta</taxon>
        <taxon>Pterygota</taxon>
        <taxon>Neoptera</taxon>
        <taxon>Endopterygota</taxon>
        <taxon>Coleoptera</taxon>
        <taxon>Polyphaga</taxon>
        <taxon>Cucujiformia</taxon>
        <taxon>Chrysomeloidea</taxon>
        <taxon>Chrysomelidae</taxon>
        <taxon>Bruchinae</taxon>
        <taxon>Bruchini</taxon>
        <taxon>Callosobruchus</taxon>
    </lineage>
</organism>
<evidence type="ECO:0000256" key="1">
    <source>
        <dbReference type="ARBA" id="ARBA00001971"/>
    </source>
</evidence>
<evidence type="ECO:0000256" key="6">
    <source>
        <dbReference type="ARBA" id="ARBA00023004"/>
    </source>
</evidence>
<evidence type="ECO:0000256" key="2">
    <source>
        <dbReference type="ARBA" id="ARBA00010617"/>
    </source>
</evidence>
<evidence type="ECO:0000256" key="7">
    <source>
        <dbReference type="ARBA" id="ARBA00023033"/>
    </source>
</evidence>
<evidence type="ECO:0000256" key="3">
    <source>
        <dbReference type="ARBA" id="ARBA00022617"/>
    </source>
</evidence>
<dbReference type="InterPro" id="IPR036396">
    <property type="entry name" value="Cyt_P450_sf"/>
</dbReference>
<dbReference type="SUPFAM" id="SSF48264">
    <property type="entry name" value="Cytochrome P450"/>
    <property type="match status" value="1"/>
</dbReference>
<feature type="binding site" description="axial binding residue" evidence="8">
    <location>
        <position position="339"/>
    </location>
    <ligand>
        <name>heme</name>
        <dbReference type="ChEBI" id="CHEBI:30413"/>
    </ligand>
    <ligandPart>
        <name>Fe</name>
        <dbReference type="ChEBI" id="CHEBI:18248"/>
    </ligandPart>
</feature>
<dbReference type="InterPro" id="IPR002401">
    <property type="entry name" value="Cyt_P450_E_grp-I"/>
</dbReference>
<dbReference type="PRINTS" id="PR00463">
    <property type="entry name" value="EP450I"/>
</dbReference>
<accession>A0A653BYL3</accession>
<keyword evidence="5 9" id="KW-0560">Oxidoreductase</keyword>
<evidence type="ECO:0000256" key="5">
    <source>
        <dbReference type="ARBA" id="ARBA00023002"/>
    </source>
</evidence>
<name>A0A653BYL3_CALMS</name>
<dbReference type="Gene3D" id="1.10.630.10">
    <property type="entry name" value="Cytochrome P450"/>
    <property type="match status" value="1"/>
</dbReference>
<dbReference type="Pfam" id="PF00067">
    <property type="entry name" value="p450"/>
    <property type="match status" value="1"/>
</dbReference>
<proteinExistence type="inferred from homology"/>
<comment type="cofactor">
    <cofactor evidence="1 8">
        <name>heme</name>
        <dbReference type="ChEBI" id="CHEBI:30413"/>
    </cofactor>
</comment>
<keyword evidence="6 8" id="KW-0408">Iron</keyword>
<dbReference type="GO" id="GO:0004497">
    <property type="term" value="F:monooxygenase activity"/>
    <property type="evidence" value="ECO:0007669"/>
    <property type="project" value="UniProtKB-KW"/>
</dbReference>
<evidence type="ECO:0000313" key="11">
    <source>
        <dbReference type="Proteomes" id="UP000410492"/>
    </source>
</evidence>
<dbReference type="PRINTS" id="PR00385">
    <property type="entry name" value="P450"/>
</dbReference>
<evidence type="ECO:0000313" key="10">
    <source>
        <dbReference type="EMBL" id="VEN40708.1"/>
    </source>
</evidence>
<dbReference type="AlphaFoldDB" id="A0A653BYL3"/>
<dbReference type="PANTHER" id="PTHR24279:SF120">
    <property type="entry name" value="CYTOCHROME P450"/>
    <property type="match status" value="1"/>
</dbReference>
<dbReference type="OrthoDB" id="3945418at2759"/>
<dbReference type="EMBL" id="CAACVG010006617">
    <property type="protein sequence ID" value="VEN40708.1"/>
    <property type="molecule type" value="Genomic_DNA"/>
</dbReference>
<dbReference type="InterPro" id="IPR017972">
    <property type="entry name" value="Cyt_P450_CS"/>
</dbReference>
<keyword evidence="4 8" id="KW-0479">Metal-binding</keyword>
<dbReference type="PROSITE" id="PS00086">
    <property type="entry name" value="CYTOCHROME_P450"/>
    <property type="match status" value="1"/>
</dbReference>
<sequence length="391" mass="44824">RACVRTALNKVIFYNVPGKYPAHIKPEAWLVYNKKHNCTRGLFFMDDEEWLNYRRKMNKLLLKGDLTWIEDCCQASNDLFLDRIAKTSGQQFIDLERTLYKWSIDTVLSVLMGADSYRSNHRNIECLAQKLADDVKKVFETTCKLQLISATIAAKYNIPRWRKFEETVTDALSTANQTLDMIDKYVGKHEGLLAKMRAEAIEEDIIRTIVVDLMLGAGDTTSNTMIWALYLLGRDNQVQESVRSDLSASMLRYTIKETLRLYPAAPFLTRILPETIEVGGYQIPKHTLIVMSIYTSGRNERFYENAQKFLPARWCREYSSAIPIPKNASLPFGIGARSCVGRKIAEAQLQGALGKILKEYKVQLLDNNEVEDVLEMITKPERSVRLAFIRI</sequence>
<reference evidence="10 11" key="1">
    <citation type="submission" date="2019-01" db="EMBL/GenBank/DDBJ databases">
        <authorList>
            <person name="Sayadi A."/>
        </authorList>
    </citation>
    <scope>NUCLEOTIDE SEQUENCE [LARGE SCALE GENOMIC DNA]</scope>
</reference>
<comment type="similarity">
    <text evidence="2 9">Belongs to the cytochrome P450 family.</text>
</comment>
<keyword evidence="7 9" id="KW-0503">Monooxygenase</keyword>
<dbReference type="Proteomes" id="UP000410492">
    <property type="component" value="Unassembled WGS sequence"/>
</dbReference>
<evidence type="ECO:0008006" key="12">
    <source>
        <dbReference type="Google" id="ProtNLM"/>
    </source>
</evidence>
<evidence type="ECO:0000256" key="8">
    <source>
        <dbReference type="PIRSR" id="PIRSR602401-1"/>
    </source>
</evidence>
<gene>
    <name evidence="10" type="ORF">CALMAC_LOCUS4789</name>
</gene>
<evidence type="ECO:0000256" key="4">
    <source>
        <dbReference type="ARBA" id="ARBA00022723"/>
    </source>
</evidence>
<dbReference type="GO" id="GO:0005506">
    <property type="term" value="F:iron ion binding"/>
    <property type="evidence" value="ECO:0007669"/>
    <property type="project" value="InterPro"/>
</dbReference>
<keyword evidence="11" id="KW-1185">Reference proteome</keyword>
<feature type="non-terminal residue" evidence="10">
    <location>
        <position position="1"/>
    </location>
</feature>
<evidence type="ECO:0000256" key="9">
    <source>
        <dbReference type="RuleBase" id="RU000461"/>
    </source>
</evidence>
<protein>
    <recommendedName>
        <fullName evidence="12">Cytochrome P450</fullName>
    </recommendedName>
</protein>
<dbReference type="PANTHER" id="PTHR24279">
    <property type="entry name" value="CYTOCHROME P450"/>
    <property type="match status" value="1"/>
</dbReference>